<dbReference type="PANTHER" id="PTHR46300:SF7">
    <property type="entry name" value="P450, PUTATIVE (EUROFUNG)-RELATED"/>
    <property type="match status" value="1"/>
</dbReference>
<dbReference type="PRINTS" id="PR00385">
    <property type="entry name" value="P450"/>
</dbReference>
<comment type="cofactor">
    <cofactor evidence="1 8">
        <name>heme</name>
        <dbReference type="ChEBI" id="CHEBI:30413"/>
    </cofactor>
</comment>
<dbReference type="InterPro" id="IPR001128">
    <property type="entry name" value="Cyt_P450"/>
</dbReference>
<evidence type="ECO:0000313" key="11">
    <source>
        <dbReference type="EMBL" id="KAF3169914.1"/>
    </source>
</evidence>
<gene>
    <name evidence="13" type="ORF">TWF106_003592</name>
    <name evidence="12" type="ORF">TWF679_006046</name>
    <name evidence="11" type="ORF">TWF788_010315</name>
</gene>
<dbReference type="InterPro" id="IPR002401">
    <property type="entry name" value="Cyt_P450_E_grp-I"/>
</dbReference>
<dbReference type="OrthoDB" id="2789670at2759"/>
<evidence type="ECO:0000313" key="14">
    <source>
        <dbReference type="Proteomes" id="UP000472727"/>
    </source>
</evidence>
<evidence type="ECO:0000313" key="12">
    <source>
        <dbReference type="EMBL" id="KAF3212274.1"/>
    </source>
</evidence>
<keyword evidence="10" id="KW-0472">Membrane</keyword>
<dbReference type="EMBL" id="WIWT01000030">
    <property type="protein sequence ID" value="KAF3212274.1"/>
    <property type="molecule type" value="Genomic_DNA"/>
</dbReference>
<keyword evidence="10" id="KW-0812">Transmembrane</keyword>
<dbReference type="GO" id="GO:0020037">
    <property type="term" value="F:heme binding"/>
    <property type="evidence" value="ECO:0007669"/>
    <property type="project" value="InterPro"/>
</dbReference>
<evidence type="ECO:0000256" key="3">
    <source>
        <dbReference type="ARBA" id="ARBA00022617"/>
    </source>
</evidence>
<evidence type="ECO:0000256" key="6">
    <source>
        <dbReference type="ARBA" id="ARBA00023004"/>
    </source>
</evidence>
<evidence type="ECO:0000256" key="1">
    <source>
        <dbReference type="ARBA" id="ARBA00001971"/>
    </source>
</evidence>
<evidence type="ECO:0000256" key="5">
    <source>
        <dbReference type="ARBA" id="ARBA00023002"/>
    </source>
</evidence>
<evidence type="ECO:0000256" key="10">
    <source>
        <dbReference type="SAM" id="Phobius"/>
    </source>
</evidence>
<dbReference type="AlphaFoldDB" id="A0A6G1MJJ0"/>
<dbReference type="EMBL" id="JAABOE010000077">
    <property type="protein sequence ID" value="KAF3169914.1"/>
    <property type="molecule type" value="Genomic_DNA"/>
</dbReference>
<dbReference type="GO" id="GO:0016705">
    <property type="term" value="F:oxidoreductase activity, acting on paired donors, with incorporation or reduction of molecular oxygen"/>
    <property type="evidence" value="ECO:0007669"/>
    <property type="project" value="InterPro"/>
</dbReference>
<dbReference type="Gene3D" id="1.10.630.10">
    <property type="entry name" value="Cytochrome P450"/>
    <property type="match status" value="1"/>
</dbReference>
<feature type="binding site" description="axial binding residue" evidence="8">
    <location>
        <position position="447"/>
    </location>
    <ligand>
        <name>heme</name>
        <dbReference type="ChEBI" id="CHEBI:30413"/>
    </ligand>
    <ligandPart>
        <name>Fe</name>
        <dbReference type="ChEBI" id="CHEBI:18248"/>
    </ligandPart>
</feature>
<comment type="caution">
    <text evidence="12">The sequence shown here is derived from an EMBL/GenBank/DDBJ whole genome shotgun (WGS) entry which is preliminary data.</text>
</comment>
<dbReference type="InterPro" id="IPR050364">
    <property type="entry name" value="Cytochrome_P450_fung"/>
</dbReference>
<proteinExistence type="inferred from homology"/>
<reference evidence="14 15" key="1">
    <citation type="submission" date="2019-06" db="EMBL/GenBank/DDBJ databases">
        <authorList>
            <person name="Palmer J.M."/>
        </authorList>
    </citation>
    <scope>NUCLEOTIDE SEQUENCE</scope>
    <source>
        <strain evidence="13 14">TWF106</strain>
        <strain evidence="12">TWF679</strain>
        <strain evidence="11 15">TWF788</strain>
    </source>
</reference>
<organism evidence="12 16">
    <name type="scientific">Orbilia oligospora</name>
    <name type="common">Nematode-trapping fungus</name>
    <name type="synonym">Arthrobotrys oligospora</name>
    <dbReference type="NCBI Taxonomy" id="2813651"/>
    <lineage>
        <taxon>Eukaryota</taxon>
        <taxon>Fungi</taxon>
        <taxon>Dikarya</taxon>
        <taxon>Ascomycota</taxon>
        <taxon>Pezizomycotina</taxon>
        <taxon>Orbiliomycetes</taxon>
        <taxon>Orbiliales</taxon>
        <taxon>Orbiliaceae</taxon>
        <taxon>Orbilia</taxon>
    </lineage>
</organism>
<protein>
    <recommendedName>
        <fullName evidence="17">Cytochrome P450</fullName>
    </recommendedName>
</protein>
<dbReference type="PRINTS" id="PR00463">
    <property type="entry name" value="EP450I"/>
</dbReference>
<comment type="similarity">
    <text evidence="2 9">Belongs to the cytochrome P450 family.</text>
</comment>
<keyword evidence="6 8" id="KW-0408">Iron</keyword>
<evidence type="ECO:0000313" key="16">
    <source>
        <dbReference type="Proteomes" id="UP000614610"/>
    </source>
</evidence>
<dbReference type="PANTHER" id="PTHR46300">
    <property type="entry name" value="P450, PUTATIVE (EUROFUNG)-RELATED-RELATED"/>
    <property type="match status" value="1"/>
</dbReference>
<evidence type="ECO:0000313" key="13">
    <source>
        <dbReference type="EMBL" id="KAF3224623.1"/>
    </source>
</evidence>
<evidence type="ECO:0000256" key="8">
    <source>
        <dbReference type="PIRSR" id="PIRSR602401-1"/>
    </source>
</evidence>
<evidence type="ECO:0000313" key="15">
    <source>
        <dbReference type="Proteomes" id="UP000479691"/>
    </source>
</evidence>
<evidence type="ECO:0008006" key="17">
    <source>
        <dbReference type="Google" id="ProtNLM"/>
    </source>
</evidence>
<keyword evidence="7 9" id="KW-0503">Monooxygenase</keyword>
<dbReference type="Pfam" id="PF00067">
    <property type="entry name" value="p450"/>
    <property type="match status" value="1"/>
</dbReference>
<dbReference type="GO" id="GO:0004497">
    <property type="term" value="F:monooxygenase activity"/>
    <property type="evidence" value="ECO:0007669"/>
    <property type="project" value="UniProtKB-KW"/>
</dbReference>
<accession>A0A6G1MJJ0</accession>
<evidence type="ECO:0000256" key="9">
    <source>
        <dbReference type="RuleBase" id="RU000461"/>
    </source>
</evidence>
<dbReference type="SUPFAM" id="SSF48264">
    <property type="entry name" value="Cytochrome P450"/>
    <property type="match status" value="1"/>
</dbReference>
<evidence type="ECO:0000256" key="4">
    <source>
        <dbReference type="ARBA" id="ARBA00022723"/>
    </source>
</evidence>
<keyword evidence="5 9" id="KW-0560">Oxidoreductase</keyword>
<feature type="transmembrane region" description="Helical" evidence="10">
    <location>
        <begin position="12"/>
        <end position="29"/>
    </location>
</feature>
<dbReference type="Proteomes" id="UP000472727">
    <property type="component" value="Unassembled WGS sequence"/>
</dbReference>
<keyword evidence="3 8" id="KW-0349">Heme</keyword>
<dbReference type="Proteomes" id="UP000479691">
    <property type="component" value="Unassembled WGS sequence"/>
</dbReference>
<evidence type="ECO:0000256" key="7">
    <source>
        <dbReference type="ARBA" id="ARBA00023033"/>
    </source>
</evidence>
<dbReference type="GO" id="GO:0005506">
    <property type="term" value="F:iron ion binding"/>
    <property type="evidence" value="ECO:0007669"/>
    <property type="project" value="InterPro"/>
</dbReference>
<dbReference type="EMBL" id="WIWS01000018">
    <property type="protein sequence ID" value="KAF3224623.1"/>
    <property type="molecule type" value="Genomic_DNA"/>
</dbReference>
<dbReference type="CDD" id="cd11065">
    <property type="entry name" value="CYP64-like"/>
    <property type="match status" value="1"/>
</dbReference>
<name>A0A6G1MJJ0_ORBOL</name>
<dbReference type="InterPro" id="IPR017972">
    <property type="entry name" value="Cyt_P450_CS"/>
</dbReference>
<evidence type="ECO:0000256" key="2">
    <source>
        <dbReference type="ARBA" id="ARBA00010617"/>
    </source>
</evidence>
<dbReference type="Proteomes" id="UP000614610">
    <property type="component" value="Unassembled WGS sequence"/>
</dbReference>
<dbReference type="InterPro" id="IPR036396">
    <property type="entry name" value="Cyt_P450_sf"/>
</dbReference>
<dbReference type="PROSITE" id="PS00086">
    <property type="entry name" value="CYTOCHROME_P450"/>
    <property type="match status" value="1"/>
</dbReference>
<sequence>MVKIFSADEFIVPGLILYSIVLLGFVWLIKKVISANNSRKLPLPPGPTGLPLLGNIANLPPPGSPEWQHWLKHKDLYGPISSVTVFGQTIILIHSKDIASELLDKRSAKYSSRPFMHFTSEMVGYKHMMGMMDYNDHLRIQRKMTAKRIGSKSLITRFLSSIELQVRRFLQQTMNSPENLHKNLQYESASFILDMAYGYRTDPNGHDPLVDLVEQWMAEFCDAAVAGAWLVDMIPWLQYLPEWFPGAGFKSTARRYRTRYMQAINIPFDFTEKQMAQGSQKPSYVADLLNENPGPADIKEIKYSATALYGGGADTTVGTLSSFFLAMSLYPEVQRKAQEEVDRVVGAERLPDSHDRENLPYVDAVLSETLRWMPIGSLGLPHSSVDEDEFHGYRIPKQSIILPSVAWFARDPSSYKQPESFNPDRFLGPNKELDPRTYVFGFGRRVCPGRYLADANLFLVVAQSLAAFHIRKAVDSEGKDIEPVVGQVPGIISHPTPFQCSIKPRSEKYKELVSETDIEHPLEKGDSEFIEGLTLNTSN</sequence>
<keyword evidence="10" id="KW-1133">Transmembrane helix</keyword>
<keyword evidence="4 8" id="KW-0479">Metal-binding</keyword>